<dbReference type="PROSITE" id="PS50110">
    <property type="entry name" value="RESPONSE_REGULATORY"/>
    <property type="match status" value="1"/>
</dbReference>
<name>A0A644ZPC1_9ZZZZ</name>
<dbReference type="InterPro" id="IPR011006">
    <property type="entry name" value="CheY-like_superfamily"/>
</dbReference>
<dbReference type="AlphaFoldDB" id="A0A644ZPC1"/>
<proteinExistence type="predicted"/>
<dbReference type="SUPFAM" id="SSF47226">
    <property type="entry name" value="Histidine-containing phosphotransfer domain, HPT domain"/>
    <property type="match status" value="1"/>
</dbReference>
<organism evidence="3">
    <name type="scientific">bioreactor metagenome</name>
    <dbReference type="NCBI Taxonomy" id="1076179"/>
    <lineage>
        <taxon>unclassified sequences</taxon>
        <taxon>metagenomes</taxon>
        <taxon>ecological metagenomes</taxon>
    </lineage>
</organism>
<comment type="caution">
    <text evidence="3">The sequence shown here is derived from an EMBL/GenBank/DDBJ whole genome shotgun (WGS) entry which is preliminary data.</text>
</comment>
<feature type="domain" description="Response regulatory" evidence="2">
    <location>
        <begin position="1"/>
        <end position="105"/>
    </location>
</feature>
<keyword evidence="1" id="KW-0597">Phosphoprotein</keyword>
<dbReference type="Gene3D" id="1.20.120.160">
    <property type="entry name" value="HPT domain"/>
    <property type="match status" value="1"/>
</dbReference>
<dbReference type="SMART" id="SM00448">
    <property type="entry name" value="REC"/>
    <property type="match status" value="1"/>
</dbReference>
<dbReference type="CDD" id="cd00156">
    <property type="entry name" value="REC"/>
    <property type="match status" value="1"/>
</dbReference>
<dbReference type="GO" id="GO:0000160">
    <property type="term" value="P:phosphorelay signal transduction system"/>
    <property type="evidence" value="ECO:0007669"/>
    <property type="project" value="InterPro"/>
</dbReference>
<dbReference type="PANTHER" id="PTHR44591:SF3">
    <property type="entry name" value="RESPONSE REGULATORY DOMAIN-CONTAINING PROTEIN"/>
    <property type="match status" value="1"/>
</dbReference>
<evidence type="ECO:0000259" key="2">
    <source>
        <dbReference type="PROSITE" id="PS50110"/>
    </source>
</evidence>
<dbReference type="Gene3D" id="3.40.50.2300">
    <property type="match status" value="1"/>
</dbReference>
<dbReference type="Pfam" id="PF00072">
    <property type="entry name" value="Response_reg"/>
    <property type="match status" value="1"/>
</dbReference>
<gene>
    <name evidence="3" type="ORF">SDC9_89480</name>
</gene>
<sequence>MGKLINEFLSKQGFKVKICNNTRDVDGFINHISLFDIVFTDMQMPDITGNEILLKIRRINSCIPVWLMSAYDDYNTEKAVSEGFSGFITKPIRMGKFIDVLSGETQVITNHPPSLGEKFPQLASLFGDDTETIKKILSTFVTTVYKDTEHLTGLIEASDFQGAQQLCHKIHPFISQIDAPHLCEVLIKMDSLRGEEETTYSSWKEDLSLSIRQIRAFADAIKKEYLF</sequence>
<dbReference type="InterPro" id="IPR001789">
    <property type="entry name" value="Sig_transdc_resp-reg_receiver"/>
</dbReference>
<evidence type="ECO:0000313" key="3">
    <source>
        <dbReference type="EMBL" id="MPM42809.1"/>
    </source>
</evidence>
<dbReference type="SUPFAM" id="SSF52172">
    <property type="entry name" value="CheY-like"/>
    <property type="match status" value="1"/>
</dbReference>
<accession>A0A644ZPC1</accession>
<reference evidence="3" key="1">
    <citation type="submission" date="2019-08" db="EMBL/GenBank/DDBJ databases">
        <authorList>
            <person name="Kucharzyk K."/>
            <person name="Murdoch R.W."/>
            <person name="Higgins S."/>
            <person name="Loffler F."/>
        </authorList>
    </citation>
    <scope>NUCLEOTIDE SEQUENCE</scope>
</reference>
<evidence type="ECO:0000256" key="1">
    <source>
        <dbReference type="ARBA" id="ARBA00022553"/>
    </source>
</evidence>
<dbReference type="EMBL" id="VSSQ01009865">
    <property type="protein sequence ID" value="MPM42809.1"/>
    <property type="molecule type" value="Genomic_DNA"/>
</dbReference>
<protein>
    <recommendedName>
        <fullName evidence="2">Response regulatory domain-containing protein</fullName>
    </recommendedName>
</protein>
<dbReference type="InterPro" id="IPR036641">
    <property type="entry name" value="HPT_dom_sf"/>
</dbReference>
<dbReference type="InterPro" id="IPR050595">
    <property type="entry name" value="Bact_response_regulator"/>
</dbReference>
<dbReference type="PANTHER" id="PTHR44591">
    <property type="entry name" value="STRESS RESPONSE REGULATOR PROTEIN 1"/>
    <property type="match status" value="1"/>
</dbReference>